<proteinExistence type="predicted"/>
<feature type="transmembrane region" description="Helical" evidence="1">
    <location>
        <begin position="94"/>
        <end position="116"/>
    </location>
</feature>
<protein>
    <submittedName>
        <fullName evidence="2">Uncharacterized protein</fullName>
    </submittedName>
</protein>
<dbReference type="RefSeq" id="WP_256609847.1">
    <property type="nucleotide sequence ID" value="NZ_JANIBM010000004.1"/>
</dbReference>
<name>A0ABT1UE19_9GAMM</name>
<dbReference type="Proteomes" id="UP001524569">
    <property type="component" value="Unassembled WGS sequence"/>
</dbReference>
<evidence type="ECO:0000256" key="1">
    <source>
        <dbReference type="SAM" id="Phobius"/>
    </source>
</evidence>
<keyword evidence="1" id="KW-0812">Transmembrane</keyword>
<keyword evidence="1" id="KW-1133">Transmembrane helix</keyword>
<dbReference type="EMBL" id="JANIBM010000004">
    <property type="protein sequence ID" value="MCQ8180481.1"/>
    <property type="molecule type" value="Genomic_DNA"/>
</dbReference>
<reference evidence="2 3" key="1">
    <citation type="submission" date="2022-07" db="EMBL/GenBank/DDBJ databases">
        <title>Methylomonas rivi sp. nov., Methylomonas rosea sp. nov., Methylomonas aureus sp. nov. and Methylomonas subterranea sp. nov., four novel methanotrophs isolated from a freshwater creek and the deep terrestrial subsurface.</title>
        <authorList>
            <person name="Abin C."/>
            <person name="Sankaranarayanan K."/>
            <person name="Garner C."/>
            <person name="Sindelar R."/>
            <person name="Kotary K."/>
            <person name="Garner R."/>
            <person name="Barclay S."/>
            <person name="Lawson P."/>
            <person name="Krumholz L."/>
        </authorList>
    </citation>
    <scope>NUCLEOTIDE SEQUENCE [LARGE SCALE GENOMIC DNA]</scope>
    <source>
        <strain evidence="2 3">SURF-1</strain>
    </source>
</reference>
<gene>
    <name evidence="2" type="ORF">NP603_05130</name>
</gene>
<sequence>MMNWLRSAWQGQAKALPTFLLLVALPWILAMVIGSKLGFANLFAFGYKLHPGVSITLGILEFAFMFFGLICYWRSAFNCSRRWHGYVGRTIVGIRIFDLLSRLLLLFVLLCALFPIK</sequence>
<comment type="caution">
    <text evidence="2">The sequence shown here is derived from an EMBL/GenBank/DDBJ whole genome shotgun (WGS) entry which is preliminary data.</text>
</comment>
<accession>A0ABT1UE19</accession>
<feature type="transmembrane region" description="Helical" evidence="1">
    <location>
        <begin position="54"/>
        <end position="73"/>
    </location>
</feature>
<evidence type="ECO:0000313" key="2">
    <source>
        <dbReference type="EMBL" id="MCQ8180481.1"/>
    </source>
</evidence>
<keyword evidence="3" id="KW-1185">Reference proteome</keyword>
<keyword evidence="1" id="KW-0472">Membrane</keyword>
<evidence type="ECO:0000313" key="3">
    <source>
        <dbReference type="Proteomes" id="UP001524569"/>
    </source>
</evidence>
<organism evidence="2 3">
    <name type="scientific">Methylomonas aurea</name>
    <dbReference type="NCBI Taxonomy" id="2952224"/>
    <lineage>
        <taxon>Bacteria</taxon>
        <taxon>Pseudomonadati</taxon>
        <taxon>Pseudomonadota</taxon>
        <taxon>Gammaproteobacteria</taxon>
        <taxon>Methylococcales</taxon>
        <taxon>Methylococcaceae</taxon>
        <taxon>Methylomonas</taxon>
    </lineage>
</organism>